<dbReference type="Pfam" id="PF22200">
    <property type="entry name" value="ExsA_N"/>
    <property type="match status" value="1"/>
</dbReference>
<dbReference type="Proteomes" id="UP000199620">
    <property type="component" value="Chromosome I"/>
</dbReference>
<evidence type="ECO:0000313" key="6">
    <source>
        <dbReference type="Proteomes" id="UP000199620"/>
    </source>
</evidence>
<dbReference type="InterPro" id="IPR054015">
    <property type="entry name" value="ExsA-like_N"/>
</dbReference>
<gene>
    <name evidence="5" type="ORF">SAMN04490181_1937</name>
</gene>
<dbReference type="Pfam" id="PF12833">
    <property type="entry name" value="HTH_18"/>
    <property type="match status" value="1"/>
</dbReference>
<dbReference type="EMBL" id="LT629800">
    <property type="protein sequence ID" value="SDU94431.1"/>
    <property type="molecule type" value="Genomic_DNA"/>
</dbReference>
<keyword evidence="6" id="KW-1185">Reference proteome</keyword>
<dbReference type="InterPro" id="IPR018060">
    <property type="entry name" value="HTH_AraC"/>
</dbReference>
<accession>A0ABY0WGH7</accession>
<dbReference type="PRINTS" id="PR00032">
    <property type="entry name" value="HTHARAC"/>
</dbReference>
<sequence length="289" mass="33204">MPTWAPYKWYVQVRGHNKMQGASTRARKQIKLCRWSIPTFEFVSNGEEGIYILIEGQVTVQDCNATVCLMPGELLFARRGNYVVSTGEHDCLLLWIPLSVQFLQKFVQRFGSLLSEVERWDGPGVSLIAFASTPLMADCIKGLEGLMVHEHPPMLALLRVEELLMLFAFSPQGPALMSVLRQQGSRHVERLQVFMEQHYLKEWRLCQFSREFGMGLTTFKELFGSVYGVSPRAWISERRILYSHHLLLNSEMSIVDIAMESGFSSQSYFTQSYRRRFGCTPSRSRQGKE</sequence>
<dbReference type="PANTHER" id="PTHR43280:SF2">
    <property type="entry name" value="HTH-TYPE TRANSCRIPTIONAL REGULATOR EXSA"/>
    <property type="match status" value="1"/>
</dbReference>
<dbReference type="SMART" id="SM00342">
    <property type="entry name" value="HTH_ARAC"/>
    <property type="match status" value="1"/>
</dbReference>
<evidence type="ECO:0000256" key="3">
    <source>
        <dbReference type="ARBA" id="ARBA00023163"/>
    </source>
</evidence>
<evidence type="ECO:0000256" key="2">
    <source>
        <dbReference type="ARBA" id="ARBA00023125"/>
    </source>
</evidence>
<dbReference type="SUPFAM" id="SSF46689">
    <property type="entry name" value="Homeodomain-like"/>
    <property type="match status" value="1"/>
</dbReference>
<dbReference type="PROSITE" id="PS01124">
    <property type="entry name" value="HTH_ARAC_FAMILY_2"/>
    <property type="match status" value="1"/>
</dbReference>
<keyword evidence="1" id="KW-0805">Transcription regulation</keyword>
<proteinExistence type="predicted"/>
<evidence type="ECO:0000259" key="4">
    <source>
        <dbReference type="PROSITE" id="PS01124"/>
    </source>
</evidence>
<dbReference type="PANTHER" id="PTHR43280">
    <property type="entry name" value="ARAC-FAMILY TRANSCRIPTIONAL REGULATOR"/>
    <property type="match status" value="1"/>
</dbReference>
<dbReference type="InterPro" id="IPR009057">
    <property type="entry name" value="Homeodomain-like_sf"/>
</dbReference>
<feature type="domain" description="HTH araC/xylS-type" evidence="4">
    <location>
        <begin position="189"/>
        <end position="287"/>
    </location>
</feature>
<evidence type="ECO:0000256" key="1">
    <source>
        <dbReference type="ARBA" id="ARBA00023015"/>
    </source>
</evidence>
<keyword evidence="2 5" id="KW-0238">DNA-binding</keyword>
<evidence type="ECO:0000313" key="5">
    <source>
        <dbReference type="EMBL" id="SDU94431.1"/>
    </source>
</evidence>
<dbReference type="InterPro" id="IPR018062">
    <property type="entry name" value="HTH_AraC-typ_CS"/>
</dbReference>
<protein>
    <submittedName>
        <fullName evidence="5">AraC-type DNA-binding protein</fullName>
    </submittedName>
</protein>
<reference evidence="5 6" key="1">
    <citation type="submission" date="2016-10" db="EMBL/GenBank/DDBJ databases">
        <authorList>
            <person name="Varghese N."/>
            <person name="Submissions S."/>
        </authorList>
    </citation>
    <scope>NUCLEOTIDE SEQUENCE [LARGE SCALE GENOMIC DNA]</scope>
    <source>
        <strain evidence="5 6">BS2771</strain>
    </source>
</reference>
<dbReference type="Gene3D" id="1.10.10.60">
    <property type="entry name" value="Homeodomain-like"/>
    <property type="match status" value="1"/>
</dbReference>
<dbReference type="PROSITE" id="PS00041">
    <property type="entry name" value="HTH_ARAC_FAMILY_1"/>
    <property type="match status" value="1"/>
</dbReference>
<keyword evidence="3" id="KW-0804">Transcription</keyword>
<name>A0ABY0WGH7_9PSED</name>
<organism evidence="5 6">
    <name type="scientific">Pseudomonas brenneri</name>
    <dbReference type="NCBI Taxonomy" id="129817"/>
    <lineage>
        <taxon>Bacteria</taxon>
        <taxon>Pseudomonadati</taxon>
        <taxon>Pseudomonadota</taxon>
        <taxon>Gammaproteobacteria</taxon>
        <taxon>Pseudomonadales</taxon>
        <taxon>Pseudomonadaceae</taxon>
        <taxon>Pseudomonas</taxon>
    </lineage>
</organism>
<dbReference type="InterPro" id="IPR020449">
    <property type="entry name" value="Tscrpt_reg_AraC-type_HTH"/>
</dbReference>
<dbReference type="GO" id="GO:0003677">
    <property type="term" value="F:DNA binding"/>
    <property type="evidence" value="ECO:0007669"/>
    <property type="project" value="UniProtKB-KW"/>
</dbReference>